<evidence type="ECO:0000313" key="1">
    <source>
        <dbReference type="EMBL" id="SHM48060.1"/>
    </source>
</evidence>
<dbReference type="EMBL" id="FRDA01000001">
    <property type="protein sequence ID" value="SHM48060.1"/>
    <property type="molecule type" value="Genomic_DNA"/>
</dbReference>
<organism evidence="1 2">
    <name type="scientific">Pseudomonas asturiensis</name>
    <dbReference type="NCBI Taxonomy" id="1190415"/>
    <lineage>
        <taxon>Bacteria</taxon>
        <taxon>Pseudomonadati</taxon>
        <taxon>Pseudomonadota</taxon>
        <taxon>Gammaproteobacteria</taxon>
        <taxon>Pseudomonadales</taxon>
        <taxon>Pseudomonadaceae</taxon>
        <taxon>Pseudomonas</taxon>
    </lineage>
</organism>
<dbReference type="STRING" id="1190415.SAMN05216593_101119"/>
<proteinExistence type="predicted"/>
<evidence type="ECO:0000313" key="2">
    <source>
        <dbReference type="Proteomes" id="UP000183983"/>
    </source>
</evidence>
<gene>
    <name evidence="1" type="ORF">SAMN05216593_101119</name>
</gene>
<dbReference type="Proteomes" id="UP000183983">
    <property type="component" value="Unassembled WGS sequence"/>
</dbReference>
<name>A0A1M7J4K8_9PSED</name>
<protein>
    <submittedName>
        <fullName evidence="1">Uncharacterized protein</fullName>
    </submittedName>
</protein>
<reference evidence="1 2" key="1">
    <citation type="submission" date="2016-11" db="EMBL/GenBank/DDBJ databases">
        <authorList>
            <person name="Jaros S."/>
            <person name="Januszkiewicz K."/>
            <person name="Wedrychowicz H."/>
        </authorList>
    </citation>
    <scope>NUCLEOTIDE SEQUENCE [LARGE SCALE GENOMIC DNA]</scope>
    <source>
        <strain evidence="1 2">LMG 26898</strain>
    </source>
</reference>
<dbReference type="AlphaFoldDB" id="A0A1M7J4K8"/>
<accession>A0A1M7J4K8</accession>
<sequence>MQHTYRFVLGPEHEIASITTEGAMPHICVGAHIDLIADGYQQPPQTHLHIQQVSVTLHQMSGKVVRNNILVHCVEMPGLAN</sequence>